<dbReference type="InterPro" id="IPR013517">
    <property type="entry name" value="FG-GAP"/>
</dbReference>
<dbReference type="InterPro" id="IPR026444">
    <property type="entry name" value="Secre_tail"/>
</dbReference>
<dbReference type="Pfam" id="PF18962">
    <property type="entry name" value="Por_Secre_tail"/>
    <property type="match status" value="1"/>
</dbReference>
<evidence type="ECO:0000259" key="2">
    <source>
        <dbReference type="Pfam" id="PF18962"/>
    </source>
</evidence>
<evidence type="ECO:0000313" key="4">
    <source>
        <dbReference type="Proteomes" id="UP001500454"/>
    </source>
</evidence>
<proteinExistence type="predicted"/>
<dbReference type="Pfam" id="PF13517">
    <property type="entry name" value="FG-GAP_3"/>
    <property type="match status" value="3"/>
</dbReference>
<dbReference type="Proteomes" id="UP001500454">
    <property type="component" value="Unassembled WGS sequence"/>
</dbReference>
<keyword evidence="1" id="KW-0732">Signal</keyword>
<name>A0ABP8IYV8_9BACT</name>
<feature type="domain" description="Secretion system C-terminal sorting" evidence="2">
    <location>
        <begin position="952"/>
        <end position="1023"/>
    </location>
</feature>
<sequence length="1024" mass="103062">MSGGSGAFGLPALNPEVSVDPNPLNPVLGDIDGDGDLDMLVPSTGSDVVSVRLNSGLNSAGFVVPAANAAVSVAGTPRTAVLGDVDGDGDLDLIATQNFSGSTVSLRLNNGSGVFAPPALNPEISAGSNPLNAALGDVDGDGDLDLLILNNADNTASIRLNSGLNSANFVAPAANAEVGVGVAPLGLALGDVDGDGDLDLLTASNANGSGNTVSVRLNNGSGAFAAPALNPEVSVGLGPVTVALGDLDGDGDLDLVTNNFNANTASIRVNSGLNSANFVAPAANPEVGTGLRPQSAALGDVDGDGDLDLLTANVGSNAVSVRLNNGSANFTPPAVNAEIPVGNNPTGLALGDLDNDGDLDFAASNFGPGTVSVRLNENATDLIVSSPQNVSGSYNNVTVTATGVATLTGALTVATSFTVQTGGTLNTACQPLTGAGAFTLADGAVLVICDPAGISLTGATGAVQLTGTRSFSPNATYVYNGSTAQVTGTGLPSQVRNLRSENPVALTLSGPTSIAQVLTVAGAGNVLLNGQELMLLSGSGGTALVVNSSTGVVSGSTGVMQRAIEGSGNPAGIGYRHYSSPVTGSTVADLAAHGFAPTVNSAYNSATEPLAVNPFPNVFGYDQNRLALPLTGITDFDKGWFSPTSLTDPLVVGRGYTVNIPNSAVVDFRGSFNQGTVTIGGLNRLAPVPTASADQTGWHLVGNPYPSPLDWGTVPDANRPNVDAAVYVFQSTSQYGGIYRSFVNGTGAGSGLIAAGQGFFVRASTSGATGSITLTNANRSTTYASQPVFQRPVSNRPQVQLTLRNAAGSLSDDVYVYAQAGASPAFDGRFDAYKLFNSTGLNVAAVGSNRETLSVQGLAPLTGAEVVVPLHVGVPVAGTYSLHAAQLALLPAGTRAYLRDAQNGRVIDFHQQATYTFTTSPTAPVGRFALLLSPSRALAASSPALGQQITFYPNPAHDAVTVELPAALRQQVTTVTLMSALGQLVRTFELAGAGPLPLTGLAPGIYTLRFVTPAGTVAKRLVIE</sequence>
<dbReference type="NCBIfam" id="TIGR04183">
    <property type="entry name" value="Por_Secre_tail"/>
    <property type="match status" value="1"/>
</dbReference>
<keyword evidence="4" id="KW-1185">Reference proteome</keyword>
<dbReference type="PANTHER" id="PTHR46580">
    <property type="entry name" value="SENSOR KINASE-RELATED"/>
    <property type="match status" value="1"/>
</dbReference>
<dbReference type="SUPFAM" id="SSF69318">
    <property type="entry name" value="Integrin alpha N-terminal domain"/>
    <property type="match status" value="1"/>
</dbReference>
<accession>A0ABP8IYV8</accession>
<protein>
    <recommendedName>
        <fullName evidence="2">Secretion system C-terminal sorting domain-containing protein</fullName>
    </recommendedName>
</protein>
<dbReference type="PANTHER" id="PTHR46580:SF2">
    <property type="entry name" value="MAM DOMAIN-CONTAINING PROTEIN"/>
    <property type="match status" value="1"/>
</dbReference>
<comment type="caution">
    <text evidence="3">The sequence shown here is derived from an EMBL/GenBank/DDBJ whole genome shotgun (WGS) entry which is preliminary data.</text>
</comment>
<dbReference type="Gene3D" id="2.130.10.130">
    <property type="entry name" value="Integrin alpha, N-terminal"/>
    <property type="match status" value="1"/>
</dbReference>
<dbReference type="EMBL" id="BAABHA010000004">
    <property type="protein sequence ID" value="GAA4381002.1"/>
    <property type="molecule type" value="Genomic_DNA"/>
</dbReference>
<evidence type="ECO:0000313" key="3">
    <source>
        <dbReference type="EMBL" id="GAA4381002.1"/>
    </source>
</evidence>
<reference evidence="4" key="1">
    <citation type="journal article" date="2019" name="Int. J. Syst. Evol. Microbiol.">
        <title>The Global Catalogue of Microorganisms (GCM) 10K type strain sequencing project: providing services to taxonomists for standard genome sequencing and annotation.</title>
        <authorList>
            <consortium name="The Broad Institute Genomics Platform"/>
            <consortium name="The Broad Institute Genome Sequencing Center for Infectious Disease"/>
            <person name="Wu L."/>
            <person name="Ma J."/>
        </authorList>
    </citation>
    <scope>NUCLEOTIDE SEQUENCE [LARGE SCALE GENOMIC DNA]</scope>
    <source>
        <strain evidence="4">JCM 17924</strain>
    </source>
</reference>
<dbReference type="InterPro" id="IPR028994">
    <property type="entry name" value="Integrin_alpha_N"/>
</dbReference>
<dbReference type="Gene3D" id="2.40.128.340">
    <property type="match status" value="1"/>
</dbReference>
<gene>
    <name evidence="3" type="ORF">GCM10023186_20070</name>
</gene>
<evidence type="ECO:0000256" key="1">
    <source>
        <dbReference type="ARBA" id="ARBA00022729"/>
    </source>
</evidence>
<organism evidence="3 4">
    <name type="scientific">Hymenobacter koreensis</name>
    <dbReference type="NCBI Taxonomy" id="1084523"/>
    <lineage>
        <taxon>Bacteria</taxon>
        <taxon>Pseudomonadati</taxon>
        <taxon>Bacteroidota</taxon>
        <taxon>Cytophagia</taxon>
        <taxon>Cytophagales</taxon>
        <taxon>Hymenobacteraceae</taxon>
        <taxon>Hymenobacter</taxon>
    </lineage>
</organism>
<dbReference type="Gene3D" id="2.30.30.100">
    <property type="match status" value="1"/>
</dbReference>